<comment type="caution">
    <text evidence="2">The sequence shown here is derived from an EMBL/GenBank/DDBJ whole genome shotgun (WGS) entry which is preliminary data.</text>
</comment>
<proteinExistence type="predicted"/>
<name>A0A392PU57_9FABA</name>
<evidence type="ECO:0000313" key="2">
    <source>
        <dbReference type="EMBL" id="MCI15039.1"/>
    </source>
</evidence>
<feature type="compositionally biased region" description="Polar residues" evidence="1">
    <location>
        <begin position="93"/>
        <end position="104"/>
    </location>
</feature>
<dbReference type="AlphaFoldDB" id="A0A392PU57"/>
<keyword evidence="3" id="KW-1185">Reference proteome</keyword>
<dbReference type="Gene3D" id="1.25.10.10">
    <property type="entry name" value="Leucine-rich Repeat Variant"/>
    <property type="match status" value="1"/>
</dbReference>
<dbReference type="EMBL" id="LXQA010094769">
    <property type="protein sequence ID" value="MCI15039.1"/>
    <property type="molecule type" value="Genomic_DNA"/>
</dbReference>
<dbReference type="Proteomes" id="UP000265520">
    <property type="component" value="Unassembled WGS sequence"/>
</dbReference>
<accession>A0A392PU57</accession>
<evidence type="ECO:0000256" key="1">
    <source>
        <dbReference type="SAM" id="MobiDB-lite"/>
    </source>
</evidence>
<evidence type="ECO:0000313" key="3">
    <source>
        <dbReference type="Proteomes" id="UP000265520"/>
    </source>
</evidence>
<sequence>ETFASVADVLSPEQIHEYYDEVMPFLKNHVLMSEDVKFDSELHEKAMQFFNVLGGAVEADKFKHDAEVVSNFMRALQPANVAEPTITKRAYSDTMQGECSTSQAKKPKTEKEEK</sequence>
<feature type="region of interest" description="Disordered" evidence="1">
    <location>
        <begin position="88"/>
        <end position="114"/>
    </location>
</feature>
<protein>
    <submittedName>
        <fullName evidence="2">Importin-5-like</fullName>
    </submittedName>
</protein>
<feature type="non-terminal residue" evidence="2">
    <location>
        <position position="1"/>
    </location>
</feature>
<organism evidence="2 3">
    <name type="scientific">Trifolium medium</name>
    <dbReference type="NCBI Taxonomy" id="97028"/>
    <lineage>
        <taxon>Eukaryota</taxon>
        <taxon>Viridiplantae</taxon>
        <taxon>Streptophyta</taxon>
        <taxon>Embryophyta</taxon>
        <taxon>Tracheophyta</taxon>
        <taxon>Spermatophyta</taxon>
        <taxon>Magnoliopsida</taxon>
        <taxon>eudicotyledons</taxon>
        <taxon>Gunneridae</taxon>
        <taxon>Pentapetalae</taxon>
        <taxon>rosids</taxon>
        <taxon>fabids</taxon>
        <taxon>Fabales</taxon>
        <taxon>Fabaceae</taxon>
        <taxon>Papilionoideae</taxon>
        <taxon>50 kb inversion clade</taxon>
        <taxon>NPAAA clade</taxon>
        <taxon>Hologalegina</taxon>
        <taxon>IRL clade</taxon>
        <taxon>Trifolieae</taxon>
        <taxon>Trifolium</taxon>
    </lineage>
</organism>
<dbReference type="InterPro" id="IPR011989">
    <property type="entry name" value="ARM-like"/>
</dbReference>
<reference evidence="2 3" key="1">
    <citation type="journal article" date="2018" name="Front. Plant Sci.">
        <title>Red Clover (Trifolium pratense) and Zigzag Clover (T. medium) - A Picture of Genomic Similarities and Differences.</title>
        <authorList>
            <person name="Dluhosova J."/>
            <person name="Istvanek J."/>
            <person name="Nedelnik J."/>
            <person name="Repkova J."/>
        </authorList>
    </citation>
    <scope>NUCLEOTIDE SEQUENCE [LARGE SCALE GENOMIC DNA]</scope>
    <source>
        <strain evidence="3">cv. 10/8</strain>
        <tissue evidence="2">Leaf</tissue>
    </source>
</reference>